<dbReference type="RefSeq" id="WP_098511726.1">
    <property type="nucleotide sequence ID" value="NZ_JBIAKZ010000014.1"/>
</dbReference>
<dbReference type="EMBL" id="PDJK01000002">
    <property type="protein sequence ID" value="PFG47736.1"/>
    <property type="molecule type" value="Genomic_DNA"/>
</dbReference>
<keyword evidence="1" id="KW-1133">Transmembrane helix</keyword>
<keyword evidence="3" id="KW-1185">Reference proteome</keyword>
<proteinExistence type="predicted"/>
<keyword evidence="1" id="KW-0812">Transmembrane</keyword>
<accession>A0A2A9FAB0</accession>
<reference evidence="2 3" key="1">
    <citation type="submission" date="2017-10" db="EMBL/GenBank/DDBJ databases">
        <title>Sequencing the genomes of 1000 actinobacteria strains.</title>
        <authorList>
            <person name="Klenk H.-P."/>
        </authorList>
    </citation>
    <scope>NUCLEOTIDE SEQUENCE [LARGE SCALE GENOMIC DNA]</scope>
    <source>
        <strain evidence="2 3">DSM 46092</strain>
    </source>
</reference>
<gene>
    <name evidence="2" type="ORF">ATK36_2790</name>
</gene>
<sequence length="673" mass="75905">MTGIPPEDGAGPAQKVGIDADNVVGSNVYQDSVHNEYVTHKSVRYELRADASPEEKYRVGLAYLRDGCPSLARELISDARAKGHDSGEVRFHLALALLSRRSYRDLDEEERERLIALPQGAEALPANEWTRALIAVSAVLACYDDPSLNPASALQKLDRIADAQRRMISKHLALVLTASIRESLWAETRQNAREGRLAGDRRKRVWAYFHPVPAKPRHRPVPPSTVTTRDRLRTGIGTLVAAGALGCLGWTILSSGQALSIVAYVLLLSAGCAALRTGLEWRHLAGRLAAKERLFSRRGLRADYAEPGFAQSVDAKVRYYFAKFAPRGIDNKEWRRESAGIQTALRNELVDTYRESRTTAGQVYWLIHFHAREARRRWTAGSLFEYHERYRVRPATKLLCVLSCLTLLACSIQIGSAAVRVEIVPNAIAAVLALVGALAAVPGWAHIVCERRRIADEAWERMEVLWDREAEYRRWKRQLDDIRPREEEMEDWLGCDRTMILDKALTHYKLAWRDVLAYAFLQTPGSNPKQARLHNGPWRYTVYDVRLFLITVDGVREFTIELDFERVVFGDEERTNYRFDAVSSVHVTISQELRHTLELTLLNGQPRQIRVIDDHLRAEEGEDARKVVALNLDTAGFKPTLHILEGIAAEGKGWIDRDPDIRAQRRAGVPGGA</sequence>
<protein>
    <submittedName>
        <fullName evidence="2">Uncharacterized protein</fullName>
    </submittedName>
</protein>
<organism evidence="2 3">
    <name type="scientific">Amycolatopsis sulphurea</name>
    <dbReference type="NCBI Taxonomy" id="76022"/>
    <lineage>
        <taxon>Bacteria</taxon>
        <taxon>Bacillati</taxon>
        <taxon>Actinomycetota</taxon>
        <taxon>Actinomycetes</taxon>
        <taxon>Pseudonocardiales</taxon>
        <taxon>Pseudonocardiaceae</taxon>
        <taxon>Amycolatopsis</taxon>
    </lineage>
</organism>
<evidence type="ECO:0000313" key="2">
    <source>
        <dbReference type="EMBL" id="PFG47736.1"/>
    </source>
</evidence>
<keyword evidence="1" id="KW-0472">Membrane</keyword>
<feature type="transmembrane region" description="Helical" evidence="1">
    <location>
        <begin position="259"/>
        <end position="279"/>
    </location>
</feature>
<evidence type="ECO:0000256" key="1">
    <source>
        <dbReference type="SAM" id="Phobius"/>
    </source>
</evidence>
<comment type="caution">
    <text evidence="2">The sequence shown here is derived from an EMBL/GenBank/DDBJ whole genome shotgun (WGS) entry which is preliminary data.</text>
</comment>
<evidence type="ECO:0000313" key="3">
    <source>
        <dbReference type="Proteomes" id="UP000243542"/>
    </source>
</evidence>
<dbReference type="AlphaFoldDB" id="A0A2A9FAB0"/>
<dbReference type="Proteomes" id="UP000243542">
    <property type="component" value="Unassembled WGS sequence"/>
</dbReference>
<feature type="transmembrane region" description="Helical" evidence="1">
    <location>
        <begin position="423"/>
        <end position="445"/>
    </location>
</feature>
<feature type="transmembrane region" description="Helical" evidence="1">
    <location>
        <begin position="398"/>
        <end position="417"/>
    </location>
</feature>
<feature type="transmembrane region" description="Helical" evidence="1">
    <location>
        <begin position="234"/>
        <end position="253"/>
    </location>
</feature>
<name>A0A2A9FAB0_9PSEU</name>